<keyword evidence="8" id="KW-1185">Reference proteome</keyword>
<dbReference type="Pfam" id="PF05088">
    <property type="entry name" value="Bac_GDH_CD"/>
    <property type="match status" value="1"/>
</dbReference>
<gene>
    <name evidence="7" type="ORF">LQ327_18195</name>
</gene>
<sequence>MTSIDAPIGSGPDALRRAARDQDDSELAELAVHYFDRLPREERVDDPAEALAIVRAHRSLARLHVPGQPVTAVLGAGAESLPGLTAPDSDRVFVLVVTDDMPYLIDSVIAELSRTGTVVHRVVHPVVVVRRAPDGALREILPDADPSDLPPGAVAESWMNLELEVDAGSESVRELATDLHERLTAVLADVRDVVDDGEAMLARARAVADDLESTPPPVPEHRTDDTVALLHWFADGNLTFLGYRYGTINGDDEQDAPGLGILRRDSPAARALTAGPDLAERQALDPDTLSEVSAPDRTGNDQSTLLVLTRASARSTVHEPVHPLYVGVRVFGPDGRVVGEHRFLGVLTVAARSADVMRIPVVSRRVRDVIRQTEFPVESWSGQRMLEVLQTYPRAELLCTDRESLLETVTGVLALAERRRVRLFLRRDRWGRYFSAMVYLPRDRYTTAARLRMQQLLLDRLEGTDIEYTARVTEDQLALLHVTVHTGQREPVRPDIPALTAELAEAARTWTDRLRAAAGPAERRALAALGVAEPFSQAYQEDFLPEQGLADLLVLDGLTGPDDVAVRLYRPPEPSLDDGAEDTRLKLFLMGRRITLSSVLPVLRSLGIEVIDERPYEVRRSDGAVGWINDFGLRLGQTATDAHPEDLRDRFADAFTAAWRGLAGTDEFNSLVLTAGLTWRETALLRALARYQRQIGSPYGQSYITDVVGAHAQVAVGLVRLFEARFDPDLVPDPARYPNGRPDVVAELDGEVEAAIDAVTGLDADRILRAMLGLVRATLRTTFFLRDADGAPREYLAFKLDPARVPGVPEPRPAIETFVHSHRVEGVHLRFGPIARGGLRWSDRLQDYRTEILGLVKAQAVKNAVIVPVGAKGGFVVKRPPAASGDAATDRDAQRAEGVACYRMFISGMLDLVDDREGHAANSAARTPDRIVRYDEDDTYLVVAADKGTATFSDIANGVAKDKGFWLGDAFASGGSVGYDHKAMGITARGAWESVRRHFRELGRDVATDEITVVGVGDMSGDVFGNGMLLSEHLRIVAAFDHRHVFLDPDPDAATSFAERTRLFGLPRSSWADYDETLISAGGGVHPRTLKRIPVTDQVAAVLGIEPDPVGLDPAQLIRAILRAPVDLLWNGGIGTYVKASDETQADAGDKGNDPVRVDGAELRVAVVGEGGNLGLTQRGRIEYARAGGRVNTDAVDNSAGVDCSDHEVNIKILLDSLVERGELAAERRDEQIAATTDDVAALVLADNVAQNELLGVARAHAADMLNVHEALVRDLEARGEIDRELDVLPGTEGFEVRRAAGEGLSGPELATIMAHVKLDLTESLAQTELPDAEVFARRLPSYFPPVLSGTYSEAVAAHPLRRRIVTTMLANDVVDGGGLSYVHRLVAEVSATPSDAVRAYQVATRVFGLDALAADIAKATAEGLRTEVADRLTLAARRLLDRASRWLLIHRPQPLAVGAETQRFSSAVAALDPQVPAMLRGVEAEGLADRVQTMVDLGAPMGLADRAVGGLYSFGLLDVTEIAEIAEADHDGDPDDLFAVAEIYYALSDHLGLDRLLTAVAGLSRADRWDALARLSLRDELYSSLRAVTLDVLADTDDTETADEKIEHWEQANASRLMRARTSLGEIARSGRSDLATVSVAARQIRSMVR</sequence>
<feature type="domain" description="NAD-glutamate dehydrogenase ACT2" evidence="5">
    <location>
        <begin position="422"/>
        <end position="511"/>
    </location>
</feature>
<feature type="domain" description="NAD-specific glutamate dehydrogenase C-terminal" evidence="3">
    <location>
        <begin position="1302"/>
        <end position="1647"/>
    </location>
</feature>
<dbReference type="Proteomes" id="UP001199469">
    <property type="component" value="Unassembled WGS sequence"/>
</dbReference>
<organism evidence="7 8">
    <name type="scientific">Actinomycetospora endophytica</name>
    <dbReference type="NCBI Taxonomy" id="2291215"/>
    <lineage>
        <taxon>Bacteria</taxon>
        <taxon>Bacillati</taxon>
        <taxon>Actinomycetota</taxon>
        <taxon>Actinomycetes</taxon>
        <taxon>Pseudonocardiales</taxon>
        <taxon>Pseudonocardiaceae</taxon>
        <taxon>Actinomycetospora</taxon>
    </lineage>
</organism>
<dbReference type="PANTHER" id="PTHR43403">
    <property type="entry name" value="NAD-SPECIFIC GLUTAMATE DEHYDROGENASE"/>
    <property type="match status" value="1"/>
</dbReference>
<dbReference type="InterPro" id="IPR049059">
    <property type="entry name" value="NAD_Glu_DH_HM1"/>
</dbReference>
<dbReference type="Pfam" id="PF21073">
    <property type="entry name" value="GDH_HM1"/>
    <property type="match status" value="1"/>
</dbReference>
<dbReference type="InterPro" id="IPR036291">
    <property type="entry name" value="NAD(P)-bd_dom_sf"/>
</dbReference>
<dbReference type="SUPFAM" id="SSF53223">
    <property type="entry name" value="Aminoacid dehydrogenase-like, N-terminal domain"/>
    <property type="match status" value="1"/>
</dbReference>
<reference evidence="7 8" key="1">
    <citation type="submission" date="2021-11" db="EMBL/GenBank/DDBJ databases">
        <title>Draft genome sequence of Actinomycetospora sp. SF1 isolated from the rhizosphere soil.</title>
        <authorList>
            <person name="Duangmal K."/>
            <person name="Chantavorakit T."/>
        </authorList>
    </citation>
    <scope>NUCLEOTIDE SEQUENCE [LARGE SCALE GENOMIC DNA]</scope>
    <source>
        <strain evidence="7 8">TBRC 5722</strain>
    </source>
</reference>
<feature type="domain" description="NAD-glutamate dehydrogenase ACT3" evidence="6">
    <location>
        <begin position="563"/>
        <end position="638"/>
    </location>
</feature>
<dbReference type="RefSeq" id="WP_230736294.1">
    <property type="nucleotide sequence ID" value="NZ_JAJNDB010000004.1"/>
</dbReference>
<evidence type="ECO:0000259" key="6">
    <source>
        <dbReference type="Pfam" id="PF21077"/>
    </source>
</evidence>
<dbReference type="EMBL" id="JAJNDB010000004">
    <property type="protein sequence ID" value="MCD2195302.1"/>
    <property type="molecule type" value="Genomic_DNA"/>
</dbReference>
<name>A0ABS8PAK9_9PSEU</name>
<dbReference type="InterPro" id="IPR049064">
    <property type="entry name" value="NAD_Glu_DH_ACT3"/>
</dbReference>
<dbReference type="InterPro" id="IPR007780">
    <property type="entry name" value="NAD_Glu_DH_bac"/>
</dbReference>
<evidence type="ECO:0000313" key="7">
    <source>
        <dbReference type="EMBL" id="MCD2195302.1"/>
    </source>
</evidence>
<dbReference type="Pfam" id="PF21078">
    <property type="entry name" value="GDH_HM3"/>
    <property type="match status" value="1"/>
</dbReference>
<dbReference type="InterPro" id="IPR046346">
    <property type="entry name" value="Aminoacid_DH-like_N_sf"/>
</dbReference>
<accession>A0ABS8PAK9</accession>
<proteinExistence type="predicted"/>
<feature type="region of interest" description="Disordered" evidence="1">
    <location>
        <begin position="1"/>
        <end position="22"/>
    </location>
</feature>
<dbReference type="Pfam" id="PF21075">
    <property type="entry name" value="GDH_ACT1"/>
    <property type="match status" value="1"/>
</dbReference>
<feature type="domain" description="NAD-glutamate dehydrogenase catalytic" evidence="2">
    <location>
        <begin position="752"/>
        <end position="1257"/>
    </location>
</feature>
<dbReference type="InterPro" id="IPR049056">
    <property type="entry name" value="NAD_Glu_DH_HM3"/>
</dbReference>
<dbReference type="InterPro" id="IPR048381">
    <property type="entry name" value="GDH_C"/>
</dbReference>
<dbReference type="Pfam" id="PF21077">
    <property type="entry name" value="GDH_ACT3"/>
    <property type="match status" value="1"/>
</dbReference>
<evidence type="ECO:0000259" key="3">
    <source>
        <dbReference type="Pfam" id="PF21074"/>
    </source>
</evidence>
<evidence type="ECO:0000259" key="5">
    <source>
        <dbReference type="Pfam" id="PF21076"/>
    </source>
</evidence>
<dbReference type="PANTHER" id="PTHR43403:SF1">
    <property type="entry name" value="NAD-SPECIFIC GLUTAMATE DEHYDROGENASE"/>
    <property type="match status" value="1"/>
</dbReference>
<dbReference type="InterPro" id="IPR024727">
    <property type="entry name" value="NAD_Glu_DH_N_ACT1"/>
</dbReference>
<evidence type="ECO:0000259" key="4">
    <source>
        <dbReference type="Pfam" id="PF21075"/>
    </source>
</evidence>
<evidence type="ECO:0000256" key="1">
    <source>
        <dbReference type="SAM" id="MobiDB-lite"/>
    </source>
</evidence>
<dbReference type="InterPro" id="IPR028971">
    <property type="entry name" value="NAD-GDH_cat"/>
</dbReference>
<dbReference type="Pfam" id="PF21074">
    <property type="entry name" value="GDH_C"/>
    <property type="match status" value="1"/>
</dbReference>
<protein>
    <submittedName>
        <fullName evidence="7">NAD-glutamate dehydrogenase</fullName>
    </submittedName>
</protein>
<dbReference type="Gene3D" id="3.40.50.720">
    <property type="entry name" value="NAD(P)-binding Rossmann-like Domain"/>
    <property type="match status" value="1"/>
</dbReference>
<dbReference type="Pfam" id="PF21076">
    <property type="entry name" value="GDH_ACT2"/>
    <property type="match status" value="1"/>
</dbReference>
<dbReference type="PIRSF" id="PIRSF036761">
    <property type="entry name" value="GDH_Mll4104"/>
    <property type="match status" value="1"/>
</dbReference>
<dbReference type="InterPro" id="IPR049062">
    <property type="entry name" value="NAD_Glu_DH_ACT2"/>
</dbReference>
<feature type="domain" description="NAD-glutamate dehydrogenase N-terminal ACT1" evidence="4">
    <location>
        <begin position="31"/>
        <end position="179"/>
    </location>
</feature>
<dbReference type="SUPFAM" id="SSF51735">
    <property type="entry name" value="NAD(P)-binding Rossmann-fold domains"/>
    <property type="match status" value="1"/>
</dbReference>
<evidence type="ECO:0000313" key="8">
    <source>
        <dbReference type="Proteomes" id="UP001199469"/>
    </source>
</evidence>
<comment type="caution">
    <text evidence="7">The sequence shown here is derived from an EMBL/GenBank/DDBJ whole genome shotgun (WGS) entry which is preliminary data.</text>
</comment>
<evidence type="ECO:0000259" key="2">
    <source>
        <dbReference type="Pfam" id="PF05088"/>
    </source>
</evidence>